<gene>
    <name evidence="1" type="ORF">IHE45_06G043800</name>
</gene>
<proteinExistence type="predicted"/>
<evidence type="ECO:0000313" key="1">
    <source>
        <dbReference type="EMBL" id="KAH7679210.1"/>
    </source>
</evidence>
<evidence type="ECO:0000313" key="2">
    <source>
        <dbReference type="Proteomes" id="UP000827976"/>
    </source>
</evidence>
<sequence>MQFVSDPKQVIPNSQVVAKNISSNILSKQASKVTRSIGMLPSASICESGPGLFVKLILGSIPDIAGQVKLFHNCVLLCLEVKV</sequence>
<dbReference type="EMBL" id="CM037016">
    <property type="protein sequence ID" value="KAH7679210.1"/>
    <property type="molecule type" value="Genomic_DNA"/>
</dbReference>
<name>A0ACB7VX07_DIOAL</name>
<dbReference type="EC" id="1.1.1.85" evidence="1"/>
<dbReference type="Proteomes" id="UP000827976">
    <property type="component" value="Chromosome 6"/>
</dbReference>
<comment type="caution">
    <text evidence="1">The sequence shown here is derived from an EMBL/GenBank/DDBJ whole genome shotgun (WGS) entry which is preliminary data.</text>
</comment>
<accession>A0ACB7VX07</accession>
<reference evidence="2" key="1">
    <citation type="journal article" date="2022" name="Nat. Commun.">
        <title>Chromosome evolution and the genetic basis of agronomically important traits in greater yam.</title>
        <authorList>
            <person name="Bredeson J.V."/>
            <person name="Lyons J.B."/>
            <person name="Oniyinde I.O."/>
            <person name="Okereke N.R."/>
            <person name="Kolade O."/>
            <person name="Nnabue I."/>
            <person name="Nwadili C.O."/>
            <person name="Hribova E."/>
            <person name="Parker M."/>
            <person name="Nwogha J."/>
            <person name="Shu S."/>
            <person name="Carlson J."/>
            <person name="Kariba R."/>
            <person name="Muthemba S."/>
            <person name="Knop K."/>
            <person name="Barton G.J."/>
            <person name="Sherwood A.V."/>
            <person name="Lopez-Montes A."/>
            <person name="Asiedu R."/>
            <person name="Jamnadass R."/>
            <person name="Muchugi A."/>
            <person name="Goodstein D."/>
            <person name="Egesi C.N."/>
            <person name="Featherston J."/>
            <person name="Asfaw A."/>
            <person name="Simpson G.G."/>
            <person name="Dolezel J."/>
            <person name="Hendre P.S."/>
            <person name="Van Deynze A."/>
            <person name="Kumar P.L."/>
            <person name="Obidiegwu J.E."/>
            <person name="Bhattacharjee R."/>
            <person name="Rokhsar D.S."/>
        </authorList>
    </citation>
    <scope>NUCLEOTIDE SEQUENCE [LARGE SCALE GENOMIC DNA]</scope>
    <source>
        <strain evidence="2">cv. TDa95/00328</strain>
    </source>
</reference>
<organism evidence="1 2">
    <name type="scientific">Dioscorea alata</name>
    <name type="common">Purple yam</name>
    <dbReference type="NCBI Taxonomy" id="55571"/>
    <lineage>
        <taxon>Eukaryota</taxon>
        <taxon>Viridiplantae</taxon>
        <taxon>Streptophyta</taxon>
        <taxon>Embryophyta</taxon>
        <taxon>Tracheophyta</taxon>
        <taxon>Spermatophyta</taxon>
        <taxon>Magnoliopsida</taxon>
        <taxon>Liliopsida</taxon>
        <taxon>Dioscoreales</taxon>
        <taxon>Dioscoreaceae</taxon>
        <taxon>Dioscorea</taxon>
    </lineage>
</organism>
<keyword evidence="1" id="KW-0560">Oxidoreductase</keyword>
<protein>
    <submittedName>
        <fullName evidence="1">3-isopropylmalate dehydrogenase protein</fullName>
        <ecNumber evidence="1">1.1.1.85</ecNumber>
    </submittedName>
</protein>
<keyword evidence="2" id="KW-1185">Reference proteome</keyword>